<comment type="subcellular location">
    <subcellularLocation>
        <location evidence="1">Membrane</location>
        <topology evidence="1">Multi-pass membrane protein</topology>
    </subcellularLocation>
</comment>
<feature type="transmembrane region" description="Helical" evidence="6">
    <location>
        <begin position="161"/>
        <end position="187"/>
    </location>
</feature>
<feature type="compositionally biased region" description="Low complexity" evidence="5">
    <location>
        <begin position="206"/>
        <end position="225"/>
    </location>
</feature>
<dbReference type="InterPro" id="IPR006614">
    <property type="entry name" value="Peroxin/Ferlin"/>
</dbReference>
<dbReference type="InterPro" id="IPR052816">
    <property type="entry name" value="Peroxisomal_Membrane_PEX28-32"/>
</dbReference>
<reference evidence="8" key="2">
    <citation type="journal article" date="2023" name="Proc. Natl. Acad. Sci. U.S.A.">
        <title>A global phylogenomic analysis of the shiitake genus Lentinula.</title>
        <authorList>
            <person name="Sierra-Patev S."/>
            <person name="Min B."/>
            <person name="Naranjo-Ortiz M."/>
            <person name="Looney B."/>
            <person name="Konkel Z."/>
            <person name="Slot J.C."/>
            <person name="Sakamoto Y."/>
            <person name="Steenwyk J.L."/>
            <person name="Rokas A."/>
            <person name="Carro J."/>
            <person name="Camarero S."/>
            <person name="Ferreira P."/>
            <person name="Molpeceres G."/>
            <person name="Ruiz-Duenas F.J."/>
            <person name="Serrano A."/>
            <person name="Henrissat B."/>
            <person name="Drula E."/>
            <person name="Hughes K.W."/>
            <person name="Mata J.L."/>
            <person name="Ishikawa N.K."/>
            <person name="Vargas-Isla R."/>
            <person name="Ushijima S."/>
            <person name="Smith C.A."/>
            <person name="Donoghue J."/>
            <person name="Ahrendt S."/>
            <person name="Andreopoulos W."/>
            <person name="He G."/>
            <person name="LaButti K."/>
            <person name="Lipzen A."/>
            <person name="Ng V."/>
            <person name="Riley R."/>
            <person name="Sandor L."/>
            <person name="Barry K."/>
            <person name="Martinez A.T."/>
            <person name="Xiao Y."/>
            <person name="Gibbons J.G."/>
            <person name="Terashima K."/>
            <person name="Grigoriev I.V."/>
            <person name="Hibbett D."/>
        </authorList>
    </citation>
    <scope>NUCLEOTIDE SEQUENCE</scope>
    <source>
        <strain evidence="8">Sp2 HRB7682 ss15</strain>
    </source>
</reference>
<evidence type="ECO:0000313" key="8">
    <source>
        <dbReference type="EMBL" id="KAJ4491157.1"/>
    </source>
</evidence>
<dbReference type="InterPro" id="IPR010482">
    <property type="entry name" value="TECPR1-like_DysF"/>
</dbReference>
<feature type="region of interest" description="Disordered" evidence="5">
    <location>
        <begin position="23"/>
        <end position="56"/>
    </location>
</feature>
<evidence type="ECO:0000256" key="4">
    <source>
        <dbReference type="ARBA" id="ARBA00023136"/>
    </source>
</evidence>
<evidence type="ECO:0000256" key="6">
    <source>
        <dbReference type="SAM" id="Phobius"/>
    </source>
</evidence>
<dbReference type="PANTHER" id="PTHR28304:SF2">
    <property type="entry name" value="PEROXISOMAL MEMBRANE PROTEIN PEX29"/>
    <property type="match status" value="1"/>
</dbReference>
<evidence type="ECO:0000259" key="7">
    <source>
        <dbReference type="SMART" id="SM00694"/>
    </source>
</evidence>
<feature type="compositionally biased region" description="Low complexity" evidence="5">
    <location>
        <begin position="43"/>
        <end position="56"/>
    </location>
</feature>
<dbReference type="Pfam" id="PF06398">
    <property type="entry name" value="Pex24p"/>
    <property type="match status" value="2"/>
</dbReference>
<dbReference type="GO" id="GO:0007031">
    <property type="term" value="P:peroxisome organization"/>
    <property type="evidence" value="ECO:0007669"/>
    <property type="project" value="TreeGrafter"/>
</dbReference>
<feature type="region of interest" description="Disordered" evidence="5">
    <location>
        <begin position="201"/>
        <end position="234"/>
    </location>
</feature>
<dbReference type="Proteomes" id="UP001150238">
    <property type="component" value="Unassembled WGS sequence"/>
</dbReference>
<comment type="caution">
    <text evidence="8">The sequence shown here is derived from an EMBL/GenBank/DDBJ whole genome shotgun (WGS) entry which is preliminary data.</text>
</comment>
<dbReference type="PANTHER" id="PTHR28304">
    <property type="entry name" value="PEROXISOMAL MEMBRANE PROTEIN PEX29"/>
    <property type="match status" value="1"/>
</dbReference>
<gene>
    <name evidence="8" type="ORF">C8J55DRAFT_556747</name>
</gene>
<feature type="compositionally biased region" description="Polar residues" evidence="5">
    <location>
        <begin position="490"/>
        <end position="509"/>
    </location>
</feature>
<name>A0A9W9DXN9_9AGAR</name>
<feature type="domain" description="Peroxin/Ferlin" evidence="7">
    <location>
        <begin position="599"/>
        <end position="632"/>
    </location>
</feature>
<protein>
    <submittedName>
        <fullName evidence="8">Integral peroxisomal membrane peroxin-domain-containing protein</fullName>
    </submittedName>
</protein>
<keyword evidence="2 6" id="KW-0812">Transmembrane</keyword>
<keyword evidence="4 6" id="KW-0472">Membrane</keyword>
<accession>A0A9W9DXN9</accession>
<proteinExistence type="predicted"/>
<dbReference type="AlphaFoldDB" id="A0A9W9DXN9"/>
<dbReference type="GO" id="GO:0005778">
    <property type="term" value="C:peroxisomal membrane"/>
    <property type="evidence" value="ECO:0007669"/>
    <property type="project" value="UniProtKB-ARBA"/>
</dbReference>
<evidence type="ECO:0000256" key="5">
    <source>
        <dbReference type="SAM" id="MobiDB-lite"/>
    </source>
</evidence>
<evidence type="ECO:0000256" key="3">
    <source>
        <dbReference type="ARBA" id="ARBA00022989"/>
    </source>
</evidence>
<dbReference type="EMBL" id="JANVFS010000006">
    <property type="protein sequence ID" value="KAJ4491157.1"/>
    <property type="molecule type" value="Genomic_DNA"/>
</dbReference>
<keyword evidence="3 6" id="KW-1133">Transmembrane helix</keyword>
<evidence type="ECO:0000313" key="9">
    <source>
        <dbReference type="Proteomes" id="UP001150238"/>
    </source>
</evidence>
<organism evidence="8 9">
    <name type="scientific">Lentinula lateritia</name>
    <dbReference type="NCBI Taxonomy" id="40482"/>
    <lineage>
        <taxon>Eukaryota</taxon>
        <taxon>Fungi</taxon>
        <taxon>Dikarya</taxon>
        <taxon>Basidiomycota</taxon>
        <taxon>Agaricomycotina</taxon>
        <taxon>Agaricomycetes</taxon>
        <taxon>Agaricomycetidae</taxon>
        <taxon>Agaricales</taxon>
        <taxon>Marasmiineae</taxon>
        <taxon>Omphalotaceae</taxon>
        <taxon>Lentinula</taxon>
    </lineage>
</organism>
<evidence type="ECO:0000256" key="1">
    <source>
        <dbReference type="ARBA" id="ARBA00004141"/>
    </source>
</evidence>
<evidence type="ECO:0000256" key="2">
    <source>
        <dbReference type="ARBA" id="ARBA00022692"/>
    </source>
</evidence>
<reference evidence="8" key="1">
    <citation type="submission" date="2022-08" db="EMBL/GenBank/DDBJ databases">
        <authorList>
            <consortium name="DOE Joint Genome Institute"/>
            <person name="Min B."/>
            <person name="Riley R."/>
            <person name="Sierra-Patev S."/>
            <person name="Naranjo-Ortiz M."/>
            <person name="Looney B."/>
            <person name="Konkel Z."/>
            <person name="Slot J.C."/>
            <person name="Sakamoto Y."/>
            <person name="Steenwyk J.L."/>
            <person name="Rokas A."/>
            <person name="Carro J."/>
            <person name="Camarero S."/>
            <person name="Ferreira P."/>
            <person name="Molpeceres G."/>
            <person name="Ruiz-Duenas F.J."/>
            <person name="Serrano A."/>
            <person name="Henrissat B."/>
            <person name="Drula E."/>
            <person name="Hughes K.W."/>
            <person name="Mata J.L."/>
            <person name="Ishikawa N.K."/>
            <person name="Vargas-Isla R."/>
            <person name="Ushijima S."/>
            <person name="Smith C.A."/>
            <person name="Ahrendt S."/>
            <person name="Andreopoulos W."/>
            <person name="He G."/>
            <person name="Labutti K."/>
            <person name="Lipzen A."/>
            <person name="Ng V."/>
            <person name="Sandor L."/>
            <person name="Barry K."/>
            <person name="Martinez A.T."/>
            <person name="Xiao Y."/>
            <person name="Gibbons J.G."/>
            <person name="Terashima K."/>
            <person name="Hibbett D.S."/>
            <person name="Grigoriev I.V."/>
        </authorList>
    </citation>
    <scope>NUCLEOTIDE SEQUENCE</scope>
    <source>
        <strain evidence="8">Sp2 HRB7682 ss15</strain>
    </source>
</reference>
<sequence>MATLDYISIPSCASRLKIHSSSELSSANESDIRPAPKLRTNLPRPTSESSEGPTSPLKGFAGSSALNLLPNLLLSSSLPSTSASDPAFPSDSKSNPGRKRFKNLHQEPIVLLSNKDPLSIQITSVNFKRFIERVGPVFWLQDRLEEIVFWRRGWKVTGTWLAVYCFLCYIPRLVFLLPHVIFIAIILGSVHYPPYKPPPPSVSFSDHTPAATPTDAATDANHATPSSTAGSSLPAPVAEDSVDWQANIQAIQNLMGLYADIHIAITPYLSHLSLSPNDPQISKPKSPYTLPILTVLILTFPILVFLVTSTIFPARLVCFVCGAGPVLFLNPQLRQWTSDTISLLTYLQSSLPDSRYSPIIILPIPPIMRRLSFRLFGVSPPSQITLDSYSINLLRKRVKMRFQRILDDNNLSNDVWISEMREVELWENERLDPGITAISASSLINVSPKAAKTALPPPPPYSKRPSTDDSGVPNERKEVPARPGPPPIPQQHQRSRSTFFGTAPPSNGGWSKIHLKSNDRAPWTRGRDGWSGVAGSGGDSDGTVSSNLTFSLAPNWEFVPTEDWRADLVGDWIREGWVNDEDEDGTQTTRSVLGADESGWVYTNDVWLVPADHGYSGAVTRRRRWVRRIWYNSGGGSQS</sequence>
<feature type="region of interest" description="Disordered" evidence="5">
    <location>
        <begin position="79"/>
        <end position="99"/>
    </location>
</feature>
<feature type="region of interest" description="Disordered" evidence="5">
    <location>
        <begin position="449"/>
        <end position="540"/>
    </location>
</feature>
<feature type="transmembrane region" description="Helical" evidence="6">
    <location>
        <begin position="288"/>
        <end position="307"/>
    </location>
</feature>
<dbReference type="SMART" id="SM00694">
    <property type="entry name" value="DysFC"/>
    <property type="match status" value="1"/>
</dbReference>